<sequence>MPSCDRCIQKGIKCEYKESKRTPNGQPGQPIETSQPQEKSTRKKKKSKSHSFVLESTNGKDEKNDNEISIEEEGLSKRQVIDFYFSFASDGFPLMNKDDLEKCPSLYSVYLKDIDEERMIIKEDETVDNEKVNKELVALFLGTKAVCEVRCGMMEVSEKTAKLARAAVSRYFDSHESFFVATTYALLAQFEIWNSRITNAKFYLQFPAFYLRNKYLQKPGCDISPTSGEHEVGQCTKCMSIMTKYEKNLENNINWVERCTHSLSSNNGNNTKRTFFDVSYADGGFISEIPRYFTIFTGLKFPTEWISSLNQEVTVSNCFDYLQLLDSIFAFTTRNMRERSNIELIASKTNPTLDLDNNSPSCIFQGDYQYIALYERMLDVVLNGLKIRILTKLGCSGRDRERETIEQAALNITMATQHELFPLFLPYLVPYISAATLVHLRVLKMNIQSYSSSTSTIVSQHRANNWSTLMYYEDILKKDLRAMQIMAKRFKLVSLNYSKLMKEIEDTFENLENLKRSTKPTITEYETSLPQQFLTYRHNPHNQRAHMLHPPSQIQSNNMQQATNFNFNPPQVPQPSASSSTTMQNPGLFSQIIPNNSLPLHMELQSASYFANLMSSHQMAGGPPMSGFDTTSAFGNLLMMQQNPLISNPSLSSSSSANTNTNNNNNNGMESFGGGFGGFGMGGVFDPFLTEEDLDLIFSIQNKEQQQQVNNLSVNQTVSSNNLGDPLQSISQLNSATIHDMIDKHVQQNERR</sequence>
<evidence type="ECO:0000313" key="3">
    <source>
        <dbReference type="Proteomes" id="UP000006671"/>
    </source>
</evidence>
<organism evidence="3">
    <name type="scientific">Naegleria gruberi</name>
    <name type="common">Amoeba</name>
    <dbReference type="NCBI Taxonomy" id="5762"/>
    <lineage>
        <taxon>Eukaryota</taxon>
        <taxon>Discoba</taxon>
        <taxon>Heterolobosea</taxon>
        <taxon>Tetramitia</taxon>
        <taxon>Eutetramitia</taxon>
        <taxon>Vahlkampfiidae</taxon>
        <taxon>Naegleria</taxon>
    </lineage>
</organism>
<dbReference type="KEGG" id="ngr:NAEGRDRAFT_58437"/>
<protein>
    <submittedName>
        <fullName evidence="2">Uncharacterized protein</fullName>
    </submittedName>
</protein>
<keyword evidence="3" id="KW-1185">Reference proteome</keyword>
<evidence type="ECO:0000256" key="1">
    <source>
        <dbReference type="SAM" id="MobiDB-lite"/>
    </source>
</evidence>
<evidence type="ECO:0000313" key="2">
    <source>
        <dbReference type="EMBL" id="EFC42773.1"/>
    </source>
</evidence>
<reference evidence="2 3" key="1">
    <citation type="journal article" date="2010" name="Cell">
        <title>The genome of Naegleria gruberi illuminates early eukaryotic versatility.</title>
        <authorList>
            <person name="Fritz-Laylin L.K."/>
            <person name="Prochnik S.E."/>
            <person name="Ginger M.L."/>
            <person name="Dacks J.B."/>
            <person name="Carpenter M.L."/>
            <person name="Field M.C."/>
            <person name="Kuo A."/>
            <person name="Paredez A."/>
            <person name="Chapman J."/>
            <person name="Pham J."/>
            <person name="Shu S."/>
            <person name="Neupane R."/>
            <person name="Cipriano M."/>
            <person name="Mancuso J."/>
            <person name="Tu H."/>
            <person name="Salamov A."/>
            <person name="Lindquist E."/>
            <person name="Shapiro H."/>
            <person name="Lucas S."/>
            <person name="Grigoriev I.V."/>
            <person name="Cande W.Z."/>
            <person name="Fulton C."/>
            <person name="Rokhsar D.S."/>
            <person name="Dawson S.C."/>
        </authorList>
    </citation>
    <scope>NUCLEOTIDE SEQUENCE [LARGE SCALE GENOMIC DNA]</scope>
    <source>
        <strain evidence="2 3">NEG-M</strain>
    </source>
</reference>
<feature type="region of interest" description="Disordered" evidence="1">
    <location>
        <begin position="18"/>
        <end position="67"/>
    </location>
</feature>
<feature type="region of interest" description="Disordered" evidence="1">
    <location>
        <begin position="645"/>
        <end position="669"/>
    </location>
</feature>
<dbReference type="Proteomes" id="UP000006671">
    <property type="component" value="Unassembled WGS sequence"/>
</dbReference>
<gene>
    <name evidence="2" type="ORF">NAEGRDRAFT_58437</name>
</gene>
<dbReference type="GeneID" id="8852861"/>
<proteinExistence type="predicted"/>
<name>D2VJY7_NAEGR</name>
<dbReference type="RefSeq" id="XP_002675517.1">
    <property type="nucleotide sequence ID" value="XM_002675471.1"/>
</dbReference>
<accession>D2VJY7</accession>
<feature type="compositionally biased region" description="Low complexity" evidence="1">
    <location>
        <begin position="647"/>
        <end position="669"/>
    </location>
</feature>
<dbReference type="AlphaFoldDB" id="D2VJY7"/>
<feature type="compositionally biased region" description="Polar residues" evidence="1">
    <location>
        <begin position="22"/>
        <end position="38"/>
    </location>
</feature>
<dbReference type="EMBL" id="GG738877">
    <property type="protein sequence ID" value="EFC42773.1"/>
    <property type="molecule type" value="Genomic_DNA"/>
</dbReference>
<dbReference type="InParanoid" id="D2VJY7"/>
<dbReference type="VEuPathDB" id="AmoebaDB:NAEGRDRAFT_58437"/>